<feature type="compositionally biased region" description="Low complexity" evidence="1">
    <location>
        <begin position="223"/>
        <end position="237"/>
    </location>
</feature>
<dbReference type="EMBL" id="VLTO01000001">
    <property type="protein sequence ID" value="KAA0178456.1"/>
    <property type="molecule type" value="Genomic_DNA"/>
</dbReference>
<dbReference type="OrthoDB" id="10407205at2759"/>
<evidence type="ECO:0000313" key="4">
    <source>
        <dbReference type="Proteomes" id="UP000322899"/>
    </source>
</evidence>
<keyword evidence="2" id="KW-0812">Transmembrane</keyword>
<evidence type="ECO:0000256" key="2">
    <source>
        <dbReference type="SAM" id="Phobius"/>
    </source>
</evidence>
<feature type="region of interest" description="Disordered" evidence="1">
    <location>
        <begin position="413"/>
        <end position="447"/>
    </location>
</feature>
<feature type="transmembrane region" description="Helical" evidence="2">
    <location>
        <begin position="97"/>
        <end position="121"/>
    </location>
</feature>
<keyword evidence="2" id="KW-1133">Transmembrane helix</keyword>
<evidence type="ECO:0000313" key="3">
    <source>
        <dbReference type="EMBL" id="KAA0178456.1"/>
    </source>
</evidence>
<gene>
    <name evidence="3" type="ORF">FNF27_00305</name>
</gene>
<feature type="compositionally biased region" description="Gly residues" evidence="1">
    <location>
        <begin position="510"/>
        <end position="521"/>
    </location>
</feature>
<proteinExistence type="predicted"/>
<feature type="transmembrane region" description="Helical" evidence="2">
    <location>
        <begin position="273"/>
        <end position="297"/>
    </location>
</feature>
<dbReference type="Proteomes" id="UP000322899">
    <property type="component" value="Unassembled WGS sequence"/>
</dbReference>
<feature type="transmembrane region" description="Helical" evidence="2">
    <location>
        <begin position="55"/>
        <end position="77"/>
    </location>
</feature>
<feature type="transmembrane region" description="Helical" evidence="2">
    <location>
        <begin position="716"/>
        <end position="738"/>
    </location>
</feature>
<sequence length="819" mass="83870">MEAVMRRRQDDHVVARLSCCGRAVREGALLAMRFSGTALGNGSPESERAARLTRWAWRGVFLGHAAMWVWLAAGASIGCEQRFGEGADICLGFGTAVMVALQGVATSLLLALPWSAVAASVDEFETSLRMHRRLGGGQTLLSEEDEAGGPVCCRDRRAGRCWGRGERQSSGEPHDRSQRTGLASRGTVNGRPSESDADSESGEVWRFDSQPRSRASSRDVARDGSSSRGASSVLTATGAGGALGDKTCAPEPPARPLAGPQRERLRDLAWRTAAWHGWLALGGAAAAVGCVLAIAAAQGWAPSGWFGGADGTDATEAAALPPLFSAVFLVFQASAYLGAVLGMAGFGLVCAEVRLMLDELTLHTSAWAEEAARTHDHRTANHKALAAAAGGRLDVDPLGLDGDAWDRAAPRSRAVLPSQAAHSQADAAGWGSPDNEAGGGAEGPAARQILPPASAASAGPAAAGAELDADDAHGRLPPAAPARTPHAAALPGVPTRHSTPSPAAAPALGGAAGGGASGGSGASTSASALAAAAGPPPPTAPGAAAALAIPAAWGRGVADEDCRDSKEAFDTVTPLGSAVGPAGGRRGAVGLYGQQVGSTAGGSFHRAADSSDMGGDGREAICAAFEEVAGDAASAHGRHHAAEVAGIASARADALLQGFQAAAHYSFRVTEAFSLPVGGAVLAGFVLLLVTVVDILEWDHDSMRRPHNAGAAAAEAWLYVTLMFLVVWILVPLFNVGLVAERFHVFQRDASMSIVTSPAFRPLSHAEKALLATFFTGAHPAIHLLGVEVTLESLKEVVLMLVAAMTVLLKYKFDLEIEV</sequence>
<feature type="transmembrane region" description="Helical" evidence="2">
    <location>
        <begin position="673"/>
        <end position="696"/>
    </location>
</feature>
<evidence type="ECO:0000256" key="1">
    <source>
        <dbReference type="SAM" id="MobiDB-lite"/>
    </source>
</evidence>
<feature type="region of interest" description="Disordered" evidence="1">
    <location>
        <begin position="163"/>
        <end position="261"/>
    </location>
</feature>
<organism evidence="3 4">
    <name type="scientific">Cafeteria roenbergensis</name>
    <name type="common">Marine flagellate</name>
    <dbReference type="NCBI Taxonomy" id="33653"/>
    <lineage>
        <taxon>Eukaryota</taxon>
        <taxon>Sar</taxon>
        <taxon>Stramenopiles</taxon>
        <taxon>Bigyra</taxon>
        <taxon>Opalozoa</taxon>
        <taxon>Bicosoecida</taxon>
        <taxon>Cafeteriaceae</taxon>
        <taxon>Cafeteria</taxon>
    </lineage>
</organism>
<feature type="transmembrane region" description="Helical" evidence="2">
    <location>
        <begin position="323"/>
        <end position="349"/>
    </location>
</feature>
<feature type="region of interest" description="Disordered" evidence="1">
    <location>
        <begin position="471"/>
        <end position="524"/>
    </location>
</feature>
<accession>A0A5A8EKL3</accession>
<dbReference type="AlphaFoldDB" id="A0A5A8EKL3"/>
<feature type="compositionally biased region" description="Low complexity" evidence="1">
    <location>
        <begin position="498"/>
        <end position="509"/>
    </location>
</feature>
<name>A0A5A8EKL3_CAFRO</name>
<feature type="compositionally biased region" description="Basic and acidic residues" evidence="1">
    <location>
        <begin position="163"/>
        <end position="178"/>
    </location>
</feature>
<feature type="compositionally biased region" description="Basic and acidic residues" evidence="1">
    <location>
        <begin position="203"/>
        <end position="222"/>
    </location>
</feature>
<feature type="compositionally biased region" description="Low complexity" evidence="1">
    <location>
        <begin position="481"/>
        <end position="491"/>
    </location>
</feature>
<comment type="caution">
    <text evidence="3">The sequence shown here is derived from an EMBL/GenBank/DDBJ whole genome shotgun (WGS) entry which is preliminary data.</text>
</comment>
<protein>
    <submittedName>
        <fullName evidence="3">Uncharacterized protein</fullName>
    </submittedName>
</protein>
<reference evidence="3 4" key="1">
    <citation type="submission" date="2019-07" db="EMBL/GenBank/DDBJ databases">
        <title>Genomes of Cafeteria roenbergensis.</title>
        <authorList>
            <person name="Fischer M.G."/>
            <person name="Hackl T."/>
            <person name="Roman M."/>
        </authorList>
    </citation>
    <scope>NUCLEOTIDE SEQUENCE [LARGE SCALE GENOMIC DNA]</scope>
    <source>
        <strain evidence="3 4">E4-10P</strain>
    </source>
</reference>
<keyword evidence="2" id="KW-0472">Membrane</keyword>